<organism evidence="2 3">
    <name type="scientific">Actinidia rufa</name>
    <dbReference type="NCBI Taxonomy" id="165716"/>
    <lineage>
        <taxon>Eukaryota</taxon>
        <taxon>Viridiplantae</taxon>
        <taxon>Streptophyta</taxon>
        <taxon>Embryophyta</taxon>
        <taxon>Tracheophyta</taxon>
        <taxon>Spermatophyta</taxon>
        <taxon>Magnoliopsida</taxon>
        <taxon>eudicotyledons</taxon>
        <taxon>Gunneridae</taxon>
        <taxon>Pentapetalae</taxon>
        <taxon>asterids</taxon>
        <taxon>Ericales</taxon>
        <taxon>Actinidiaceae</taxon>
        <taxon>Actinidia</taxon>
    </lineage>
</organism>
<dbReference type="EMBL" id="BJWL01000002">
    <property type="protein sequence ID" value="GFY82959.1"/>
    <property type="molecule type" value="Genomic_DNA"/>
</dbReference>
<keyword evidence="3" id="KW-1185">Reference proteome</keyword>
<proteinExistence type="predicted"/>
<evidence type="ECO:0000313" key="3">
    <source>
        <dbReference type="Proteomes" id="UP000585474"/>
    </source>
</evidence>
<sequence length="223" mass="24624">MELVIRKQIIKGKRTKRKRSRSSPIPISISMANCSSSGEGGGGYGDNDVNTATATTTTPWYLETTDEDVDAGDSLILLSLGQPRDPNGDDQEKVASKFTSEQYLDRQTIGGGVVVVEERFGWWGIGARHVIEPFLHLVRWEGTRLAIRGLSLRIKKRKRERIVLPLDLGLGLNLSAPKDDRLLGSNEGFSSEQQDQQQQQSPIVLSIALALEDCHSDNVLQIN</sequence>
<feature type="region of interest" description="Disordered" evidence="1">
    <location>
        <begin position="11"/>
        <end position="47"/>
    </location>
</feature>
<name>A0A7J0EAK4_9ERIC</name>
<dbReference type="AlphaFoldDB" id="A0A7J0EAK4"/>
<accession>A0A7J0EAK4</accession>
<evidence type="ECO:0000313" key="2">
    <source>
        <dbReference type="EMBL" id="GFY82959.1"/>
    </source>
</evidence>
<evidence type="ECO:0000256" key="1">
    <source>
        <dbReference type="SAM" id="MobiDB-lite"/>
    </source>
</evidence>
<feature type="compositionally biased region" description="Basic residues" evidence="1">
    <location>
        <begin position="11"/>
        <end position="21"/>
    </location>
</feature>
<protein>
    <submittedName>
        <fullName evidence="2">C2H2-type zinc finger family protein</fullName>
    </submittedName>
</protein>
<dbReference type="Proteomes" id="UP000585474">
    <property type="component" value="Unassembled WGS sequence"/>
</dbReference>
<gene>
    <name evidence="2" type="ORF">Acr_02g0011990</name>
</gene>
<comment type="caution">
    <text evidence="2">The sequence shown here is derived from an EMBL/GenBank/DDBJ whole genome shotgun (WGS) entry which is preliminary data.</text>
</comment>
<reference evidence="2 3" key="1">
    <citation type="submission" date="2019-07" db="EMBL/GenBank/DDBJ databases">
        <title>De Novo Assembly of kiwifruit Actinidia rufa.</title>
        <authorList>
            <person name="Sugita-Konishi S."/>
            <person name="Sato K."/>
            <person name="Mori E."/>
            <person name="Abe Y."/>
            <person name="Kisaki G."/>
            <person name="Hamano K."/>
            <person name="Suezawa K."/>
            <person name="Otani M."/>
            <person name="Fukuda T."/>
            <person name="Manabe T."/>
            <person name="Gomi K."/>
            <person name="Tabuchi M."/>
            <person name="Akimitsu K."/>
            <person name="Kataoka I."/>
        </authorList>
    </citation>
    <scope>NUCLEOTIDE SEQUENCE [LARGE SCALE GENOMIC DNA]</scope>
    <source>
        <strain evidence="3">cv. Fuchu</strain>
    </source>
</reference>